<evidence type="ECO:0000259" key="1">
    <source>
        <dbReference type="Pfam" id="PF13966"/>
    </source>
</evidence>
<sequence length="209" mass="24180">MVVWVLRIFCLEQISSIEMLLGFGFFYFFGSCFYSSSFPCERFFTPQIYRKSSIWLGLKKLLPQVLENSQWVIGNGSQIDFWTDNWMGDSLMHLLGICPSFHAKVADFINNCRWDLLVNFLRAFPHLAASIEAIVLPIDPRADHLIWIGAMSGILSAKEAYLWLLSHNAPVPWSTVIWDKALQPRKSLVVWKALQSRLFTDEFLQKHAF</sequence>
<dbReference type="PROSITE" id="PS51257">
    <property type="entry name" value="PROKAR_LIPOPROTEIN"/>
    <property type="match status" value="1"/>
</dbReference>
<name>A0ABM1LL47_PRUMU</name>
<evidence type="ECO:0000313" key="2">
    <source>
        <dbReference type="Proteomes" id="UP000694861"/>
    </source>
</evidence>
<proteinExistence type="predicted"/>
<reference evidence="2" key="1">
    <citation type="journal article" date="2012" name="Nat. Commun.">
        <title>The genome of Prunus mume.</title>
        <authorList>
            <person name="Zhang Q."/>
            <person name="Chen W."/>
            <person name="Sun L."/>
            <person name="Zhao F."/>
            <person name="Huang B."/>
            <person name="Yang W."/>
            <person name="Tao Y."/>
            <person name="Wang J."/>
            <person name="Yuan Z."/>
            <person name="Fan G."/>
            <person name="Xing Z."/>
            <person name="Han C."/>
            <person name="Pan H."/>
            <person name="Zhong X."/>
            <person name="Shi W."/>
            <person name="Liang X."/>
            <person name="Du D."/>
            <person name="Sun F."/>
            <person name="Xu Z."/>
            <person name="Hao R."/>
            <person name="Lv T."/>
            <person name="Lv Y."/>
            <person name="Zheng Z."/>
            <person name="Sun M."/>
            <person name="Luo L."/>
            <person name="Cai M."/>
            <person name="Gao Y."/>
            <person name="Wang J."/>
            <person name="Yin Y."/>
            <person name="Xu X."/>
            <person name="Cheng T."/>
            <person name="Wang J."/>
        </authorList>
    </citation>
    <scope>NUCLEOTIDE SEQUENCE [LARGE SCALE GENOMIC DNA]</scope>
</reference>
<dbReference type="GeneID" id="103325655"/>
<organism evidence="2 3">
    <name type="scientific">Prunus mume</name>
    <name type="common">Japanese apricot</name>
    <name type="synonym">Armeniaca mume</name>
    <dbReference type="NCBI Taxonomy" id="102107"/>
    <lineage>
        <taxon>Eukaryota</taxon>
        <taxon>Viridiplantae</taxon>
        <taxon>Streptophyta</taxon>
        <taxon>Embryophyta</taxon>
        <taxon>Tracheophyta</taxon>
        <taxon>Spermatophyta</taxon>
        <taxon>Magnoliopsida</taxon>
        <taxon>eudicotyledons</taxon>
        <taxon>Gunneridae</taxon>
        <taxon>Pentapetalae</taxon>
        <taxon>rosids</taxon>
        <taxon>fabids</taxon>
        <taxon>Rosales</taxon>
        <taxon>Rosaceae</taxon>
        <taxon>Amygdaloideae</taxon>
        <taxon>Amygdaleae</taxon>
        <taxon>Prunus</taxon>
    </lineage>
</organism>
<keyword evidence="2" id="KW-1185">Reference proteome</keyword>
<reference evidence="3" key="2">
    <citation type="submission" date="2025-08" db="UniProtKB">
        <authorList>
            <consortium name="RefSeq"/>
        </authorList>
    </citation>
    <scope>IDENTIFICATION</scope>
</reference>
<protein>
    <submittedName>
        <fullName evidence="3">Uncharacterized protein LOC103325655</fullName>
    </submittedName>
</protein>
<accession>A0ABM1LL47</accession>
<dbReference type="RefSeq" id="XP_016648124.1">
    <property type="nucleotide sequence ID" value="XM_016792638.1"/>
</dbReference>
<dbReference type="Pfam" id="PF13966">
    <property type="entry name" value="zf-RVT"/>
    <property type="match status" value="1"/>
</dbReference>
<dbReference type="InterPro" id="IPR026960">
    <property type="entry name" value="RVT-Znf"/>
</dbReference>
<dbReference type="Proteomes" id="UP000694861">
    <property type="component" value="Linkage group LG3"/>
</dbReference>
<feature type="domain" description="Reverse transcriptase zinc-binding" evidence="1">
    <location>
        <begin position="156"/>
        <end position="207"/>
    </location>
</feature>
<gene>
    <name evidence="3" type="primary">LOC103325655</name>
</gene>
<evidence type="ECO:0000313" key="3">
    <source>
        <dbReference type="RefSeq" id="XP_016648124.1"/>
    </source>
</evidence>
<dbReference type="PANTHER" id="PTHR36617:SF15">
    <property type="entry name" value="REVERSE TRANSCRIPTASE ZINC-BINDING DOMAIN-CONTAINING PROTEIN"/>
    <property type="match status" value="1"/>
</dbReference>
<dbReference type="PANTHER" id="PTHR36617">
    <property type="entry name" value="PROTEIN, PUTATIVE-RELATED"/>
    <property type="match status" value="1"/>
</dbReference>